<feature type="transmembrane region" description="Helical" evidence="1">
    <location>
        <begin position="100"/>
        <end position="120"/>
    </location>
</feature>
<protein>
    <submittedName>
        <fullName evidence="3">Uncharacterized protein</fullName>
    </submittedName>
</protein>
<dbReference type="Proteomes" id="UP000054408">
    <property type="component" value="Unassembled WGS sequence"/>
</dbReference>
<keyword evidence="4" id="KW-1185">Reference proteome</keyword>
<evidence type="ECO:0000256" key="1">
    <source>
        <dbReference type="SAM" id="Phobius"/>
    </source>
</evidence>
<feature type="transmembrane region" description="Helical" evidence="1">
    <location>
        <begin position="147"/>
        <end position="169"/>
    </location>
</feature>
<feature type="transmembrane region" description="Helical" evidence="1">
    <location>
        <begin position="406"/>
        <end position="427"/>
    </location>
</feature>
<evidence type="ECO:0000313" key="4">
    <source>
        <dbReference type="Proteomes" id="UP000054408"/>
    </source>
</evidence>
<feature type="transmembrane region" description="Helical" evidence="1">
    <location>
        <begin position="37"/>
        <end position="61"/>
    </location>
</feature>
<dbReference type="GeneID" id="25567160"/>
<keyword evidence="1" id="KW-1133">Transmembrane helix</keyword>
<organism evidence="3 4">
    <name type="scientific">Thecamonas trahens ATCC 50062</name>
    <dbReference type="NCBI Taxonomy" id="461836"/>
    <lineage>
        <taxon>Eukaryota</taxon>
        <taxon>Apusozoa</taxon>
        <taxon>Apusomonadida</taxon>
        <taxon>Apusomonadidae</taxon>
        <taxon>Thecamonas</taxon>
    </lineage>
</organism>
<name>A0A0L0DKP3_THETB</name>
<keyword evidence="1" id="KW-0812">Transmembrane</keyword>
<keyword evidence="1" id="KW-0472">Membrane</keyword>
<feature type="chain" id="PRO_5005537244" evidence="2">
    <location>
        <begin position="22"/>
        <end position="435"/>
    </location>
</feature>
<reference evidence="3 4" key="1">
    <citation type="submission" date="2010-05" db="EMBL/GenBank/DDBJ databases">
        <title>The Genome Sequence of Thecamonas trahens ATCC 50062.</title>
        <authorList>
            <consortium name="The Broad Institute Genome Sequencing Platform"/>
            <person name="Russ C."/>
            <person name="Cuomo C."/>
            <person name="Shea T."/>
            <person name="Young S.K."/>
            <person name="Zeng Q."/>
            <person name="Koehrsen M."/>
            <person name="Haas B."/>
            <person name="Borodovsky M."/>
            <person name="Guigo R."/>
            <person name="Alvarado L."/>
            <person name="Berlin A."/>
            <person name="Bochicchio J."/>
            <person name="Borenstein D."/>
            <person name="Chapman S."/>
            <person name="Chen Z."/>
            <person name="Freedman E."/>
            <person name="Gellesch M."/>
            <person name="Goldberg J."/>
            <person name="Griggs A."/>
            <person name="Gujja S."/>
            <person name="Heilman E."/>
            <person name="Heiman D."/>
            <person name="Hepburn T."/>
            <person name="Howarth C."/>
            <person name="Jen D."/>
            <person name="Larson L."/>
            <person name="Mehta T."/>
            <person name="Park D."/>
            <person name="Pearson M."/>
            <person name="Roberts A."/>
            <person name="Saif S."/>
            <person name="Shenoy N."/>
            <person name="Sisk P."/>
            <person name="Stolte C."/>
            <person name="Sykes S."/>
            <person name="Thomson T."/>
            <person name="Walk T."/>
            <person name="White J."/>
            <person name="Yandava C."/>
            <person name="Burger G."/>
            <person name="Gray M.W."/>
            <person name="Holland P.W.H."/>
            <person name="King N."/>
            <person name="Lang F.B.F."/>
            <person name="Roger A.J."/>
            <person name="Ruiz-Trillo I."/>
            <person name="Lander E."/>
            <person name="Nusbaum C."/>
        </authorList>
    </citation>
    <scope>NUCLEOTIDE SEQUENCE [LARGE SCALE GENOMIC DNA]</scope>
    <source>
        <strain evidence="3 4">ATCC 50062</strain>
    </source>
</reference>
<feature type="transmembrane region" description="Helical" evidence="1">
    <location>
        <begin position="364"/>
        <end position="386"/>
    </location>
</feature>
<accession>A0A0L0DKP3</accession>
<evidence type="ECO:0000313" key="3">
    <source>
        <dbReference type="EMBL" id="KNC52606.1"/>
    </source>
</evidence>
<evidence type="ECO:0000256" key="2">
    <source>
        <dbReference type="SAM" id="SignalP"/>
    </source>
</evidence>
<dbReference type="RefSeq" id="XP_013755165.1">
    <property type="nucleotide sequence ID" value="XM_013899711.1"/>
</dbReference>
<feature type="signal peptide" evidence="2">
    <location>
        <begin position="1"/>
        <end position="21"/>
    </location>
</feature>
<gene>
    <name evidence="3" type="ORF">AMSG_08469</name>
</gene>
<feature type="transmembrane region" description="Helical" evidence="1">
    <location>
        <begin position="322"/>
        <end position="343"/>
    </location>
</feature>
<keyword evidence="2" id="KW-0732">Signal</keyword>
<proteinExistence type="predicted"/>
<dbReference type="EMBL" id="GL349474">
    <property type="protein sequence ID" value="KNC52606.1"/>
    <property type="molecule type" value="Genomic_DNA"/>
</dbReference>
<feature type="transmembrane region" description="Helical" evidence="1">
    <location>
        <begin position="68"/>
        <end position="88"/>
    </location>
</feature>
<feature type="transmembrane region" description="Helical" evidence="1">
    <location>
        <begin position="181"/>
        <end position="200"/>
    </location>
</feature>
<sequence length="435" mass="49077">MLFAPILIIAAWLMIPTPVLETGAPSERAGATGEYWLFGGAMLAMLYAVTGATATAIMGLAVPAMPKALAGACIVLAAVVAAGLSALVRSMMTTPRFERWIHVSPLVVIGVVSLFHGVWLRFSWWPRRGKAAFVAARLRPCLLVEQWFRAVIIVAAAMIGMPIWSMTFVSIFRELGTSQTWQIGLGLAYNFTFYPLYWLLVGQARRVDAFSRVFAPHFGWSRPRQIRPLAVWAATLFPLLFYRILFTTVTSTTTFLIFQLVNTTQEVALYPLRMTSLYLRLRLRLRELLLSWNRPGVVLLRFINRGLFVPAEVYRHKTGVEYFFVAQAQRMSLISFGCFLFLLHNTGNSAAYPYQRNQETYDRLVTFVWIMLALEWSGSTLVWAIMRFSSMAHDCVLSGAQWTLRGSSMTTALLYAVFGLHNVYLFLHSKDVARP</sequence>
<dbReference type="AlphaFoldDB" id="A0A0L0DKP3"/>